<evidence type="ECO:0000313" key="2">
    <source>
        <dbReference type="Proteomes" id="UP001196413"/>
    </source>
</evidence>
<evidence type="ECO:0000313" key="1">
    <source>
        <dbReference type="EMBL" id="KAJ1355601.1"/>
    </source>
</evidence>
<dbReference type="Proteomes" id="UP001196413">
    <property type="component" value="Unassembled WGS sequence"/>
</dbReference>
<feature type="non-terminal residue" evidence="1">
    <location>
        <position position="105"/>
    </location>
</feature>
<dbReference type="AlphaFoldDB" id="A0AAD5QQS6"/>
<name>A0AAD5QQS6_PARTN</name>
<protein>
    <submittedName>
        <fullName evidence="1">Uncharacterized protein</fullName>
    </submittedName>
</protein>
<comment type="caution">
    <text evidence="1">The sequence shown here is derived from an EMBL/GenBank/DDBJ whole genome shotgun (WGS) entry which is preliminary data.</text>
</comment>
<proteinExistence type="predicted"/>
<organism evidence="1 2">
    <name type="scientific">Parelaphostrongylus tenuis</name>
    <name type="common">Meningeal worm</name>
    <dbReference type="NCBI Taxonomy" id="148309"/>
    <lineage>
        <taxon>Eukaryota</taxon>
        <taxon>Metazoa</taxon>
        <taxon>Ecdysozoa</taxon>
        <taxon>Nematoda</taxon>
        <taxon>Chromadorea</taxon>
        <taxon>Rhabditida</taxon>
        <taxon>Rhabditina</taxon>
        <taxon>Rhabditomorpha</taxon>
        <taxon>Strongyloidea</taxon>
        <taxon>Metastrongylidae</taxon>
        <taxon>Parelaphostrongylus</taxon>
    </lineage>
</organism>
<reference evidence="1" key="1">
    <citation type="submission" date="2021-06" db="EMBL/GenBank/DDBJ databases">
        <title>Parelaphostrongylus tenuis whole genome reference sequence.</title>
        <authorList>
            <person name="Garwood T.J."/>
            <person name="Larsen P.A."/>
            <person name="Fountain-Jones N.M."/>
            <person name="Garbe J.R."/>
            <person name="Macchietto M.G."/>
            <person name="Kania S.A."/>
            <person name="Gerhold R.W."/>
            <person name="Richards J.E."/>
            <person name="Wolf T.M."/>
        </authorList>
    </citation>
    <scope>NUCLEOTIDE SEQUENCE</scope>
    <source>
        <strain evidence="1">MNPRO001-30</strain>
        <tissue evidence="1">Meninges</tissue>
    </source>
</reference>
<dbReference type="EMBL" id="JAHQIW010002511">
    <property type="protein sequence ID" value="KAJ1355601.1"/>
    <property type="molecule type" value="Genomic_DNA"/>
</dbReference>
<gene>
    <name evidence="1" type="ORF">KIN20_013065</name>
</gene>
<keyword evidence="2" id="KW-1185">Reference proteome</keyword>
<sequence length="105" mass="12727">VERLLKAYRRIIVRRDDEEGWCMPLSVDMLRSYRDYQRLPTNAKEKSVKIHLPVDVVAADDRLRKNEVLDERARQQNPFFPFVLQSYMMWLLDKHKEHRGAMPHY</sequence>
<accession>A0AAD5QQS6</accession>